<keyword evidence="1" id="KW-0472">Membrane</keyword>
<reference evidence="3" key="1">
    <citation type="submission" date="2015-02" db="EMBL/GenBank/DDBJ databases">
        <title>Genome sequencing for Strongylocentrotus purpuratus.</title>
        <authorList>
            <person name="Murali S."/>
            <person name="Liu Y."/>
            <person name="Vee V."/>
            <person name="English A."/>
            <person name="Wang M."/>
            <person name="Skinner E."/>
            <person name="Han Y."/>
            <person name="Muzny D.M."/>
            <person name="Worley K.C."/>
            <person name="Gibbs R.A."/>
        </authorList>
    </citation>
    <scope>NUCLEOTIDE SEQUENCE</scope>
</reference>
<protein>
    <submittedName>
        <fullName evidence="2">Uncharacterized protein</fullName>
    </submittedName>
</protein>
<dbReference type="RefSeq" id="XP_800015.3">
    <property type="nucleotide sequence ID" value="XM_794922.5"/>
</dbReference>
<dbReference type="OMA" id="CLVWASM"/>
<dbReference type="GeneID" id="578796"/>
<proteinExistence type="predicted"/>
<keyword evidence="3" id="KW-1185">Reference proteome</keyword>
<dbReference type="EnsemblMetazoa" id="XM_794922">
    <property type="protein sequence ID" value="XP_800015"/>
    <property type="gene ID" value="LOC578796"/>
</dbReference>
<dbReference type="InParanoid" id="A0A7M7RHS9"/>
<feature type="transmembrane region" description="Helical" evidence="1">
    <location>
        <begin position="38"/>
        <end position="59"/>
    </location>
</feature>
<keyword evidence="1" id="KW-0812">Transmembrane</keyword>
<dbReference type="Proteomes" id="UP000007110">
    <property type="component" value="Unassembled WGS sequence"/>
</dbReference>
<evidence type="ECO:0000313" key="3">
    <source>
        <dbReference type="Proteomes" id="UP000007110"/>
    </source>
</evidence>
<evidence type="ECO:0000256" key="1">
    <source>
        <dbReference type="SAM" id="Phobius"/>
    </source>
</evidence>
<keyword evidence="1" id="KW-1133">Transmembrane helix</keyword>
<reference evidence="2" key="2">
    <citation type="submission" date="2021-01" db="UniProtKB">
        <authorList>
            <consortium name="EnsemblMetazoa"/>
        </authorList>
    </citation>
    <scope>IDENTIFICATION</scope>
</reference>
<dbReference type="AlphaFoldDB" id="A0A7M7RHS9"/>
<dbReference type="OrthoDB" id="10435260at2759"/>
<evidence type="ECO:0000313" key="2">
    <source>
        <dbReference type="EnsemblMetazoa" id="XP_800015"/>
    </source>
</evidence>
<dbReference type="KEGG" id="spu:578796"/>
<accession>A0A7M7RHS9</accession>
<sequence>MESSSVTTCCLVWASMIAEAFGKSSNNQDSSDSRGVAVAAPALLIALAVSIMAVAALSIRALRRNQPAEITIHLGSASTTVDVDALGPPSLALDLDDDNVLDFEEEEEDEEAKEEAKTRRLGNLAQVMKSGRFFRANGMEELPYSPRSCRRLLASSSSETR</sequence>
<organism evidence="2 3">
    <name type="scientific">Strongylocentrotus purpuratus</name>
    <name type="common">Purple sea urchin</name>
    <dbReference type="NCBI Taxonomy" id="7668"/>
    <lineage>
        <taxon>Eukaryota</taxon>
        <taxon>Metazoa</taxon>
        <taxon>Echinodermata</taxon>
        <taxon>Eleutherozoa</taxon>
        <taxon>Echinozoa</taxon>
        <taxon>Echinoidea</taxon>
        <taxon>Euechinoidea</taxon>
        <taxon>Echinacea</taxon>
        <taxon>Camarodonta</taxon>
        <taxon>Echinidea</taxon>
        <taxon>Strongylocentrotidae</taxon>
        <taxon>Strongylocentrotus</taxon>
    </lineage>
</organism>
<name>A0A7M7RHS9_STRPU</name>